<dbReference type="InterPro" id="IPR035906">
    <property type="entry name" value="MetI-like_sf"/>
</dbReference>
<organism evidence="11 12">
    <name type="scientific">Galactobacter valiniphilus</name>
    <dbReference type="NCBI Taxonomy" id="2676122"/>
    <lineage>
        <taxon>Bacteria</taxon>
        <taxon>Bacillati</taxon>
        <taxon>Actinomycetota</taxon>
        <taxon>Actinomycetes</taxon>
        <taxon>Micrococcales</taxon>
        <taxon>Micrococcaceae</taxon>
        <taxon>Galactobacter</taxon>
    </lineage>
</organism>
<evidence type="ECO:0000256" key="3">
    <source>
        <dbReference type="ARBA" id="ARBA00022475"/>
    </source>
</evidence>
<feature type="transmembrane region" description="Helical" evidence="8">
    <location>
        <begin position="109"/>
        <end position="129"/>
    </location>
</feature>
<dbReference type="PROSITE" id="PS50928">
    <property type="entry name" value="ABC_TM1"/>
    <property type="match status" value="1"/>
</dbReference>
<keyword evidence="12" id="KW-1185">Reference proteome</keyword>
<dbReference type="AlphaFoldDB" id="A0A399J6P8"/>
<feature type="region of interest" description="Disordered" evidence="9">
    <location>
        <begin position="293"/>
        <end position="315"/>
    </location>
</feature>
<dbReference type="Gene3D" id="1.10.3720.10">
    <property type="entry name" value="MetI-like"/>
    <property type="match status" value="1"/>
</dbReference>
<dbReference type="Proteomes" id="UP000265419">
    <property type="component" value="Unassembled WGS sequence"/>
</dbReference>
<keyword evidence="6 8" id="KW-1133">Transmembrane helix</keyword>
<evidence type="ECO:0000313" key="12">
    <source>
        <dbReference type="Proteomes" id="UP000265419"/>
    </source>
</evidence>
<protein>
    <submittedName>
        <fullName evidence="11">ABC transporter permease subunit</fullName>
    </submittedName>
</protein>
<dbReference type="InterPro" id="IPR000515">
    <property type="entry name" value="MetI-like"/>
</dbReference>
<evidence type="ECO:0000256" key="2">
    <source>
        <dbReference type="ARBA" id="ARBA00022448"/>
    </source>
</evidence>
<sequence>MSARLSVETAPRPWLRRLILTVVAVLLVVPLLAMLEFSLRQTGGGYGLEHWAGLFDAENERKYRAMFRGLTNSLVLALLVLALVLVVLFPTIVLVHLRFPRLQRVLDLLTILPIAIPAIVMVVGFAPIYRWIGQNLSTETWTLFLAYGILVLPFTYRAIVTDLAGVDARTLSEAARSLGSNWLTVLVRVIAPNVRRGLLNASLLTIAIVLGEYTVSALLSRRTFQVALLQLNQSDPFGAVIMSFLSLVVIFALLVLVGWLTARPRRGERRAARAASPVAASAAAATPLAGAAAPSAPAAATQTTTASPKEGPDAR</sequence>
<comment type="subcellular location">
    <subcellularLocation>
        <location evidence="1">Cell inner membrane</location>
        <topology evidence="1">Multi-pass membrane protein</topology>
    </subcellularLocation>
    <subcellularLocation>
        <location evidence="8">Cell membrane</location>
        <topology evidence="8">Multi-pass membrane protein</topology>
    </subcellularLocation>
</comment>
<dbReference type="RefSeq" id="WP_119425779.1">
    <property type="nucleotide sequence ID" value="NZ_QQXK01000035.1"/>
</dbReference>
<feature type="transmembrane region" description="Helical" evidence="8">
    <location>
        <begin position="141"/>
        <end position="159"/>
    </location>
</feature>
<dbReference type="EMBL" id="QQXK01000035">
    <property type="protein sequence ID" value="RII41145.1"/>
    <property type="molecule type" value="Genomic_DNA"/>
</dbReference>
<name>A0A399J6P8_9MICC</name>
<dbReference type="GO" id="GO:0005886">
    <property type="term" value="C:plasma membrane"/>
    <property type="evidence" value="ECO:0007669"/>
    <property type="project" value="UniProtKB-SubCell"/>
</dbReference>
<evidence type="ECO:0000256" key="4">
    <source>
        <dbReference type="ARBA" id="ARBA00022519"/>
    </source>
</evidence>
<evidence type="ECO:0000256" key="9">
    <source>
        <dbReference type="SAM" id="MobiDB-lite"/>
    </source>
</evidence>
<keyword evidence="4" id="KW-0997">Cell inner membrane</keyword>
<evidence type="ECO:0000256" key="1">
    <source>
        <dbReference type="ARBA" id="ARBA00004429"/>
    </source>
</evidence>
<dbReference type="SUPFAM" id="SSF161098">
    <property type="entry name" value="MetI-like"/>
    <property type="match status" value="1"/>
</dbReference>
<accession>A0A399J6P8</accession>
<dbReference type="PANTHER" id="PTHR43357">
    <property type="entry name" value="INNER MEMBRANE ABC TRANSPORTER PERMEASE PROTEIN YDCV"/>
    <property type="match status" value="1"/>
</dbReference>
<proteinExistence type="inferred from homology"/>
<dbReference type="CDD" id="cd06261">
    <property type="entry name" value="TM_PBP2"/>
    <property type="match status" value="1"/>
</dbReference>
<feature type="compositionally biased region" description="Low complexity" evidence="9">
    <location>
        <begin position="293"/>
        <end position="308"/>
    </location>
</feature>
<dbReference type="GO" id="GO:0055085">
    <property type="term" value="P:transmembrane transport"/>
    <property type="evidence" value="ECO:0007669"/>
    <property type="project" value="InterPro"/>
</dbReference>
<keyword evidence="5 8" id="KW-0812">Transmembrane</keyword>
<evidence type="ECO:0000313" key="11">
    <source>
        <dbReference type="EMBL" id="RII41145.1"/>
    </source>
</evidence>
<keyword evidence="7 8" id="KW-0472">Membrane</keyword>
<dbReference type="Pfam" id="PF00528">
    <property type="entry name" value="BPD_transp_1"/>
    <property type="match status" value="1"/>
</dbReference>
<evidence type="ECO:0000256" key="6">
    <source>
        <dbReference type="ARBA" id="ARBA00022989"/>
    </source>
</evidence>
<dbReference type="PANTHER" id="PTHR43357:SF4">
    <property type="entry name" value="INNER MEMBRANE ABC TRANSPORTER PERMEASE PROTEIN YDCV"/>
    <property type="match status" value="1"/>
</dbReference>
<feature type="transmembrane region" description="Helical" evidence="8">
    <location>
        <begin position="14"/>
        <end position="35"/>
    </location>
</feature>
<evidence type="ECO:0000259" key="10">
    <source>
        <dbReference type="PROSITE" id="PS50928"/>
    </source>
</evidence>
<comment type="caution">
    <text evidence="11">The sequence shown here is derived from an EMBL/GenBank/DDBJ whole genome shotgun (WGS) entry which is preliminary data.</text>
</comment>
<reference evidence="11 12" key="1">
    <citation type="submission" date="2018-07" db="EMBL/GenBank/DDBJ databases">
        <title>Arthrobacter sp. nov., isolated from raw cow's milk with high bacterial count.</title>
        <authorList>
            <person name="Hahne J."/>
            <person name="Isele D."/>
            <person name="Lipski A."/>
        </authorList>
    </citation>
    <scope>NUCLEOTIDE SEQUENCE [LARGE SCALE GENOMIC DNA]</scope>
    <source>
        <strain evidence="11 12">JZ R-35</strain>
    </source>
</reference>
<keyword evidence="2 8" id="KW-0813">Transport</keyword>
<evidence type="ECO:0000256" key="7">
    <source>
        <dbReference type="ARBA" id="ARBA00023136"/>
    </source>
</evidence>
<evidence type="ECO:0000256" key="8">
    <source>
        <dbReference type="RuleBase" id="RU363032"/>
    </source>
</evidence>
<feature type="domain" description="ABC transmembrane type-1" evidence="10">
    <location>
        <begin position="70"/>
        <end position="258"/>
    </location>
</feature>
<feature type="transmembrane region" description="Helical" evidence="8">
    <location>
        <begin position="239"/>
        <end position="260"/>
    </location>
</feature>
<gene>
    <name evidence="11" type="ORF">DWB68_14100</name>
</gene>
<comment type="similarity">
    <text evidence="8">Belongs to the binding-protein-dependent transport system permease family.</text>
</comment>
<feature type="transmembrane region" description="Helical" evidence="8">
    <location>
        <begin position="74"/>
        <end position="97"/>
    </location>
</feature>
<feature type="transmembrane region" description="Helical" evidence="8">
    <location>
        <begin position="198"/>
        <end position="219"/>
    </location>
</feature>
<keyword evidence="3" id="KW-1003">Cell membrane</keyword>
<evidence type="ECO:0000256" key="5">
    <source>
        <dbReference type="ARBA" id="ARBA00022692"/>
    </source>
</evidence>